<dbReference type="PANTHER" id="PTHR30026">
    <property type="entry name" value="OUTER MEMBRANE PROTEIN TOLC"/>
    <property type="match status" value="1"/>
</dbReference>
<dbReference type="Gene3D" id="1.20.1600.10">
    <property type="entry name" value="Outer membrane efflux proteins (OEP)"/>
    <property type="match status" value="1"/>
</dbReference>
<evidence type="ECO:0000256" key="7">
    <source>
        <dbReference type="ARBA" id="ARBA00023237"/>
    </source>
</evidence>
<dbReference type="EMBL" id="CP104213">
    <property type="protein sequence ID" value="UWX65340.1"/>
    <property type="molecule type" value="Genomic_DNA"/>
</dbReference>
<dbReference type="Proteomes" id="UP001060261">
    <property type="component" value="Chromosome"/>
</dbReference>
<name>A0ABY5YJQ5_9DEIO</name>
<keyword evidence="6" id="KW-0472">Membrane</keyword>
<dbReference type="PANTHER" id="PTHR30026:SF20">
    <property type="entry name" value="OUTER MEMBRANE PROTEIN TOLC"/>
    <property type="match status" value="1"/>
</dbReference>
<evidence type="ECO:0000256" key="5">
    <source>
        <dbReference type="ARBA" id="ARBA00022692"/>
    </source>
</evidence>
<keyword evidence="4" id="KW-1134">Transmembrane beta strand</keyword>
<evidence type="ECO:0000313" key="10">
    <source>
        <dbReference type="EMBL" id="UWX65340.1"/>
    </source>
</evidence>
<evidence type="ECO:0000256" key="6">
    <source>
        <dbReference type="ARBA" id="ARBA00023136"/>
    </source>
</evidence>
<feature type="compositionally biased region" description="Polar residues" evidence="8">
    <location>
        <begin position="55"/>
        <end position="68"/>
    </location>
</feature>
<evidence type="ECO:0000256" key="9">
    <source>
        <dbReference type="SAM" id="SignalP"/>
    </source>
</evidence>
<comment type="similarity">
    <text evidence="2">Belongs to the outer membrane factor (OMF) (TC 1.B.17) family.</text>
</comment>
<gene>
    <name evidence="10" type="ORF">N0D28_06715</name>
</gene>
<dbReference type="RefSeq" id="WP_260561593.1">
    <property type="nucleotide sequence ID" value="NZ_BAABEC010000183.1"/>
</dbReference>
<keyword evidence="11" id="KW-1185">Reference proteome</keyword>
<feature type="region of interest" description="Disordered" evidence="8">
    <location>
        <begin position="52"/>
        <end position="71"/>
    </location>
</feature>
<keyword evidence="5" id="KW-0812">Transmembrane</keyword>
<keyword evidence="9" id="KW-0732">Signal</keyword>
<keyword evidence="7" id="KW-0998">Cell outer membrane</keyword>
<evidence type="ECO:0000256" key="3">
    <source>
        <dbReference type="ARBA" id="ARBA00022448"/>
    </source>
</evidence>
<feature type="signal peptide" evidence="9">
    <location>
        <begin position="1"/>
        <end position="35"/>
    </location>
</feature>
<evidence type="ECO:0000256" key="1">
    <source>
        <dbReference type="ARBA" id="ARBA00004442"/>
    </source>
</evidence>
<organism evidence="10 11">
    <name type="scientific">Deinococcus rubellus</name>
    <dbReference type="NCBI Taxonomy" id="1889240"/>
    <lineage>
        <taxon>Bacteria</taxon>
        <taxon>Thermotogati</taxon>
        <taxon>Deinococcota</taxon>
        <taxon>Deinococci</taxon>
        <taxon>Deinococcales</taxon>
        <taxon>Deinococcaceae</taxon>
        <taxon>Deinococcus</taxon>
    </lineage>
</organism>
<dbReference type="InterPro" id="IPR051906">
    <property type="entry name" value="TolC-like"/>
</dbReference>
<proteinExistence type="inferred from homology"/>
<dbReference type="SUPFAM" id="SSF56954">
    <property type="entry name" value="Outer membrane efflux proteins (OEP)"/>
    <property type="match status" value="1"/>
</dbReference>
<evidence type="ECO:0000313" key="11">
    <source>
        <dbReference type="Proteomes" id="UP001060261"/>
    </source>
</evidence>
<keyword evidence="3" id="KW-0813">Transport</keyword>
<protein>
    <submittedName>
        <fullName evidence="10">TolC family protein</fullName>
    </submittedName>
</protein>
<evidence type="ECO:0000256" key="2">
    <source>
        <dbReference type="ARBA" id="ARBA00007613"/>
    </source>
</evidence>
<comment type="subcellular location">
    <subcellularLocation>
        <location evidence="1">Cell outer membrane</location>
    </subcellularLocation>
</comment>
<evidence type="ECO:0000256" key="4">
    <source>
        <dbReference type="ARBA" id="ARBA00022452"/>
    </source>
</evidence>
<sequence>MTTPSRTAHHSAARPFTLNALALLATLSLAAQASAQTSTALSLPDAVTRALASGPDTTTSRANLQKAQANDKAVRADPTSIITDQVSAQQGLASAQVNLSNTKLTVMQTVVTQYLAIYEAEQRTDLNTAQVNYYSRSLQIAQARLAAKVATQLDVTKAQNSLSSNQQELADAKAQRPIAAAQLAKTLGLGQTAINVKAPPAPPQLSAALASLQAGLDGRLPTLVQAANTVQSAQLQVKVSDNDYTPARTLQDAQTALSNAQRDLDSGRKAALTSLNDAYRAAQNAREQVGISAASLAAQQTTLNQAQAKLKAGTAAAVDVQNAQVQLLSAQFALAQAQDNFWKALAALSVAAGKDVTGLAQ</sequence>
<reference evidence="10" key="1">
    <citation type="submission" date="2022-09" db="EMBL/GenBank/DDBJ databases">
        <title>genome sequence of Deinococcus rubellus.</title>
        <authorList>
            <person name="Srinivasan S."/>
        </authorList>
    </citation>
    <scope>NUCLEOTIDE SEQUENCE</scope>
    <source>
        <strain evidence="10">Ant6</strain>
    </source>
</reference>
<evidence type="ECO:0000256" key="8">
    <source>
        <dbReference type="SAM" id="MobiDB-lite"/>
    </source>
</evidence>
<dbReference type="Pfam" id="PF02321">
    <property type="entry name" value="OEP"/>
    <property type="match status" value="2"/>
</dbReference>
<feature type="chain" id="PRO_5046682888" evidence="9">
    <location>
        <begin position="36"/>
        <end position="361"/>
    </location>
</feature>
<dbReference type="InterPro" id="IPR003423">
    <property type="entry name" value="OMP_efflux"/>
</dbReference>
<accession>A0ABY5YJQ5</accession>